<dbReference type="Proteomes" id="UP001560573">
    <property type="component" value="Unassembled WGS sequence"/>
</dbReference>
<evidence type="ECO:0000313" key="9">
    <source>
        <dbReference type="EMBL" id="MEX6687131.1"/>
    </source>
</evidence>
<dbReference type="EMBL" id="JAULBC010000002">
    <property type="protein sequence ID" value="MEX6687131.1"/>
    <property type="molecule type" value="Genomic_DNA"/>
</dbReference>
<comment type="caution">
    <text evidence="9">The sequence shown here is derived from an EMBL/GenBank/DDBJ whole genome shotgun (WGS) entry which is preliminary data.</text>
</comment>
<feature type="transmembrane region" description="Helical" evidence="6">
    <location>
        <begin position="421"/>
        <end position="444"/>
    </location>
</feature>
<evidence type="ECO:0000256" key="3">
    <source>
        <dbReference type="ARBA" id="ARBA00022692"/>
    </source>
</evidence>
<protein>
    <submittedName>
        <fullName evidence="9">ABC transporter permease</fullName>
    </submittedName>
</protein>
<dbReference type="PANTHER" id="PTHR30572:SF18">
    <property type="entry name" value="ABC-TYPE MACROLIDE FAMILY EXPORT SYSTEM PERMEASE COMPONENT 2"/>
    <property type="match status" value="1"/>
</dbReference>
<dbReference type="PANTHER" id="PTHR30572">
    <property type="entry name" value="MEMBRANE COMPONENT OF TRANSPORTER-RELATED"/>
    <property type="match status" value="1"/>
</dbReference>
<evidence type="ECO:0000256" key="1">
    <source>
        <dbReference type="ARBA" id="ARBA00004651"/>
    </source>
</evidence>
<evidence type="ECO:0000256" key="6">
    <source>
        <dbReference type="SAM" id="Phobius"/>
    </source>
</evidence>
<keyword evidence="2" id="KW-1003">Cell membrane</keyword>
<feature type="domain" description="ABC3 transporter permease C-terminal" evidence="7">
    <location>
        <begin position="668"/>
        <end position="775"/>
    </location>
</feature>
<evidence type="ECO:0000256" key="5">
    <source>
        <dbReference type="ARBA" id="ARBA00023136"/>
    </source>
</evidence>
<dbReference type="Pfam" id="PF12704">
    <property type="entry name" value="MacB_PCD"/>
    <property type="match status" value="2"/>
</dbReference>
<accession>A0ABV3ZB87</accession>
<sequence length="788" mass="88157">MLRNYIKTAWRNLVKNKFYSLVNIFGLTAGLAVGILILLWVQYELSFDGFHKQSKNIYRLENMVGTGPSRQIWTVTAGPIGPLSKKQIPGVEAFARISYNPFYGLFRYQDKVFNEQRNAFADATLFSMFDFNLIKGNKANPFPDNNSIVITESTATKYFGKDEPVGKVISADNKINFTVTGVIHDFPKNSSIDGDMFFPISLLEKIRYADNKEGKNLENDFVQFDFDTYLLLKPGMQLSQLADKMRTIHLSVKSDDTDIQYLFLPLEKMHLYKADGSNGGIETVRMFTIIALLILVIACINYVNLSTARSMLRAKEVSLRKIVGAARLQLFFQFIIETALLFVLATGLALMLVYTLVPVFNQVTGRELVLNIYDVRIWKVIVCTILGTLIVSSIYPALLLSSFEPLKAIKGKISARVSNVVFRKVLVVVQFGFSMILITGTLIIGKQLSYIHSKELGYDKDHVLSMSMIDMSKHIDAVKADLLTQPGISNVTWADANIIFYGGQTGSNSWDGKQNGETLMISPIKTDKDFMSFFKMQLKEGSGFTGAVADSTHFILNETAVQAMRLKDPIGKRFKLWETEGTIIGVVKDFHFTSMRQKIKPAVFYYKPASYGQIYVKTTGKDAPKAIAAAEKEWKKYNADFPFTYAFLDDSFNRLYQSEQRTSLLFDIFAAIAVFISCLGLLGLAAYTAQVRTREIGIRKVLGASVSGIISMLASDFIRLVVIAILVAIPVAWYVMNKWLQDFAYKTNIGWLVFLAAGSIAVVIGILSISVQAVRSAIANPVKTLRSE</sequence>
<dbReference type="InterPro" id="IPR025857">
    <property type="entry name" value="MacB_PCD"/>
</dbReference>
<name>A0ABV3ZB87_9BACT</name>
<keyword evidence="10" id="KW-1185">Reference proteome</keyword>
<feature type="transmembrane region" description="Helical" evidence="6">
    <location>
        <begin position="377"/>
        <end position="400"/>
    </location>
</feature>
<proteinExistence type="predicted"/>
<gene>
    <name evidence="9" type="ORF">QTN47_06475</name>
</gene>
<evidence type="ECO:0000259" key="7">
    <source>
        <dbReference type="Pfam" id="PF02687"/>
    </source>
</evidence>
<comment type="subcellular location">
    <subcellularLocation>
        <location evidence="1">Cell membrane</location>
        <topology evidence="1">Multi-pass membrane protein</topology>
    </subcellularLocation>
</comment>
<feature type="domain" description="ABC3 transporter permease C-terminal" evidence="7">
    <location>
        <begin position="289"/>
        <end position="401"/>
    </location>
</feature>
<evidence type="ECO:0000256" key="4">
    <source>
        <dbReference type="ARBA" id="ARBA00022989"/>
    </source>
</evidence>
<reference evidence="9 10" key="1">
    <citation type="submission" date="2023-07" db="EMBL/GenBank/DDBJ databases">
        <authorList>
            <person name="Lian W.-H."/>
        </authorList>
    </citation>
    <scope>NUCLEOTIDE SEQUENCE [LARGE SCALE GENOMIC DNA]</scope>
    <source>
        <strain evidence="9 10">SYSU DXS3180</strain>
    </source>
</reference>
<feature type="domain" description="MacB-like periplasmic core" evidence="8">
    <location>
        <begin position="20"/>
        <end position="247"/>
    </location>
</feature>
<evidence type="ECO:0000313" key="10">
    <source>
        <dbReference type="Proteomes" id="UP001560573"/>
    </source>
</evidence>
<feature type="transmembrane region" description="Helical" evidence="6">
    <location>
        <begin position="21"/>
        <end position="43"/>
    </location>
</feature>
<feature type="transmembrane region" description="Helical" evidence="6">
    <location>
        <begin position="664"/>
        <end position="689"/>
    </location>
</feature>
<feature type="domain" description="MacB-like periplasmic core" evidence="8">
    <location>
        <begin position="479"/>
        <end position="630"/>
    </location>
</feature>
<dbReference type="RefSeq" id="WP_369328535.1">
    <property type="nucleotide sequence ID" value="NZ_JAULBC010000002.1"/>
</dbReference>
<feature type="transmembrane region" description="Helical" evidence="6">
    <location>
        <begin position="330"/>
        <end position="357"/>
    </location>
</feature>
<dbReference type="Pfam" id="PF02687">
    <property type="entry name" value="FtsX"/>
    <property type="match status" value="2"/>
</dbReference>
<evidence type="ECO:0000256" key="2">
    <source>
        <dbReference type="ARBA" id="ARBA00022475"/>
    </source>
</evidence>
<dbReference type="InterPro" id="IPR050250">
    <property type="entry name" value="Macrolide_Exporter_MacB"/>
</dbReference>
<keyword evidence="4 6" id="KW-1133">Transmembrane helix</keyword>
<organism evidence="9 10">
    <name type="scientific">Danxiaibacter flavus</name>
    <dbReference type="NCBI Taxonomy" id="3049108"/>
    <lineage>
        <taxon>Bacteria</taxon>
        <taxon>Pseudomonadati</taxon>
        <taxon>Bacteroidota</taxon>
        <taxon>Chitinophagia</taxon>
        <taxon>Chitinophagales</taxon>
        <taxon>Chitinophagaceae</taxon>
        <taxon>Danxiaibacter</taxon>
    </lineage>
</organism>
<keyword evidence="5 6" id="KW-0472">Membrane</keyword>
<feature type="transmembrane region" description="Helical" evidence="6">
    <location>
        <begin position="749"/>
        <end position="769"/>
    </location>
</feature>
<keyword evidence="3 6" id="KW-0812">Transmembrane</keyword>
<evidence type="ECO:0000259" key="8">
    <source>
        <dbReference type="Pfam" id="PF12704"/>
    </source>
</evidence>
<feature type="transmembrane region" description="Helical" evidence="6">
    <location>
        <begin position="701"/>
        <end position="729"/>
    </location>
</feature>
<feature type="transmembrane region" description="Helical" evidence="6">
    <location>
        <begin position="286"/>
        <end position="305"/>
    </location>
</feature>
<dbReference type="InterPro" id="IPR003838">
    <property type="entry name" value="ABC3_permease_C"/>
</dbReference>